<dbReference type="AlphaFoldDB" id="A0A4P6XV02"/>
<dbReference type="SUPFAM" id="SSF50044">
    <property type="entry name" value="SH3-domain"/>
    <property type="match status" value="1"/>
</dbReference>
<keyword evidence="5 13" id="KW-0728">SH3 domain</keyword>
<dbReference type="CDD" id="cd11855">
    <property type="entry name" value="SH3_Sho1p"/>
    <property type="match status" value="1"/>
</dbReference>
<dbReference type="InterPro" id="IPR001452">
    <property type="entry name" value="SH3_domain"/>
</dbReference>
<organism evidence="16 17">
    <name type="scientific">Metschnikowia aff. pulcherrima</name>
    <dbReference type="NCBI Taxonomy" id="2163413"/>
    <lineage>
        <taxon>Eukaryota</taxon>
        <taxon>Fungi</taxon>
        <taxon>Dikarya</taxon>
        <taxon>Ascomycota</taxon>
        <taxon>Saccharomycotina</taxon>
        <taxon>Pichiomycetes</taxon>
        <taxon>Metschnikowiaceae</taxon>
        <taxon>Metschnikowia</taxon>
    </lineage>
</organism>
<evidence type="ECO:0000256" key="8">
    <source>
        <dbReference type="ARBA" id="ARBA00022989"/>
    </source>
</evidence>
<keyword evidence="6" id="KW-1003">Cell membrane</keyword>
<feature type="transmembrane region" description="Helical" evidence="14">
    <location>
        <begin position="69"/>
        <end position="90"/>
    </location>
</feature>
<proteinExistence type="inferred from homology"/>
<evidence type="ECO:0000259" key="15">
    <source>
        <dbReference type="PROSITE" id="PS50002"/>
    </source>
</evidence>
<evidence type="ECO:0000313" key="17">
    <source>
        <dbReference type="Proteomes" id="UP000292447"/>
    </source>
</evidence>
<evidence type="ECO:0000256" key="2">
    <source>
        <dbReference type="ARBA" id="ARBA00009739"/>
    </source>
</evidence>
<dbReference type="Proteomes" id="UP000292447">
    <property type="component" value="Chromosome VII"/>
</dbReference>
<name>A0A4P6XV02_9ASCO</name>
<keyword evidence="10 14" id="KW-0472">Membrane</keyword>
<reference evidence="17" key="1">
    <citation type="submission" date="2019-03" db="EMBL/GenBank/DDBJ databases">
        <title>Snf2 controls pulcherriminic acid biosynthesis and connects pigmentation and antifungal activity of the yeast Metschnikowia pulcherrima.</title>
        <authorList>
            <person name="Gore-Lloyd D."/>
            <person name="Sumann I."/>
            <person name="Brachmann A.O."/>
            <person name="Schneeberger K."/>
            <person name="Ortiz-Merino R.A."/>
            <person name="Moreno-Beltran M."/>
            <person name="Schlaefli M."/>
            <person name="Kirner P."/>
            <person name="Santos Kron A."/>
            <person name="Wolfe K.H."/>
            <person name="Piel J."/>
            <person name="Ahrens C.H."/>
            <person name="Henk D."/>
            <person name="Freimoser F.M."/>
        </authorList>
    </citation>
    <scope>NUCLEOTIDE SEQUENCE [LARGE SCALE GENOMIC DNA]</scope>
    <source>
        <strain evidence="17">APC 1.2</strain>
    </source>
</reference>
<dbReference type="Pfam" id="PF00018">
    <property type="entry name" value="SH3_1"/>
    <property type="match status" value="1"/>
</dbReference>
<dbReference type="STRING" id="2163413.A0A4P6XV02"/>
<dbReference type="GO" id="GO:0005886">
    <property type="term" value="C:plasma membrane"/>
    <property type="evidence" value="ECO:0007669"/>
    <property type="project" value="UniProtKB-SubCell"/>
</dbReference>
<dbReference type="EMBL" id="CP034462">
    <property type="protein sequence ID" value="QBM91079.1"/>
    <property type="molecule type" value="Genomic_DNA"/>
</dbReference>
<dbReference type="Gene3D" id="2.30.30.40">
    <property type="entry name" value="SH3 Domains"/>
    <property type="match status" value="1"/>
</dbReference>
<evidence type="ECO:0000256" key="14">
    <source>
        <dbReference type="SAM" id="Phobius"/>
    </source>
</evidence>
<feature type="transmembrane region" description="Helical" evidence="14">
    <location>
        <begin position="43"/>
        <end position="63"/>
    </location>
</feature>
<evidence type="ECO:0000256" key="12">
    <source>
        <dbReference type="ARBA" id="ARBA00030785"/>
    </source>
</evidence>
<keyword evidence="9" id="KW-0346">Stress response</keyword>
<dbReference type="InterPro" id="IPR036028">
    <property type="entry name" value="SH3-like_dom_sf"/>
</dbReference>
<evidence type="ECO:0000256" key="13">
    <source>
        <dbReference type="PROSITE-ProRule" id="PRU00192"/>
    </source>
</evidence>
<evidence type="ECO:0000256" key="10">
    <source>
        <dbReference type="ARBA" id="ARBA00023136"/>
    </source>
</evidence>
<evidence type="ECO:0000256" key="7">
    <source>
        <dbReference type="ARBA" id="ARBA00022692"/>
    </source>
</evidence>
<comment type="subcellular location">
    <subcellularLocation>
        <location evidence="1">Cell membrane</location>
        <topology evidence="1">Multi-pass membrane protein</topology>
    </subcellularLocation>
</comment>
<evidence type="ECO:0000256" key="11">
    <source>
        <dbReference type="ARBA" id="ARBA00029697"/>
    </source>
</evidence>
<accession>A0A4P6XV02</accession>
<sequence>MGLRFSNFLGDPFAISTVSFGFIAWIIAIAGAGASDNATYLRFTWWGLVYEILLIIVIFVLYLNNTIELYKFTLVGLLSVAIVYTTNLTNTLVYNLGSSGNLCCAAGCILLSMLNILWVVYFGGHPESPTNQFIDSFSVKNTSYSHGQLPLAANKVDDEFAMPRSNSQAFPVNESRHSGLTNNKYVSSQHLNGLENFSSSNLNQSARNTVYNGGNGTTDNFAVPVTTFRYKAKALYSYDANPADTNEISFAKDEILDVDDIDGKWWQAKKANGQVGICPSNYVKLLD</sequence>
<dbReference type="FunFam" id="2.30.30.40:FF:000213">
    <property type="entry name" value="High osmolarity signaling protein SHO1"/>
    <property type="match status" value="1"/>
</dbReference>
<evidence type="ECO:0000256" key="6">
    <source>
        <dbReference type="ARBA" id="ARBA00022475"/>
    </source>
</evidence>
<dbReference type="InterPro" id="IPR035522">
    <property type="entry name" value="Sho1_SH3"/>
</dbReference>
<evidence type="ECO:0000256" key="5">
    <source>
        <dbReference type="ARBA" id="ARBA00022443"/>
    </source>
</evidence>
<keyword evidence="8 14" id="KW-1133">Transmembrane helix</keyword>
<feature type="transmembrane region" description="Helical" evidence="14">
    <location>
        <begin position="12"/>
        <end position="31"/>
    </location>
</feature>
<evidence type="ECO:0000256" key="4">
    <source>
        <dbReference type="ARBA" id="ARBA00017350"/>
    </source>
</evidence>
<gene>
    <name evidence="16" type="primary">MPUL0G01210</name>
    <name evidence="16" type="ORF">METSCH_G01210</name>
</gene>
<feature type="transmembrane region" description="Helical" evidence="14">
    <location>
        <begin position="102"/>
        <end position="124"/>
    </location>
</feature>
<comment type="similarity">
    <text evidence="2">Belongs to the SHO1 family.</text>
</comment>
<protein>
    <recommendedName>
        <fullName evidence="4">High osmolarity signaling protein SHO1</fullName>
    </recommendedName>
    <alternativeName>
        <fullName evidence="3">High osmolarity signaling protein sho1</fullName>
    </alternativeName>
    <alternativeName>
        <fullName evidence="11 12">Osmosensor SHO1</fullName>
    </alternativeName>
</protein>
<keyword evidence="17" id="KW-1185">Reference proteome</keyword>
<dbReference type="PRINTS" id="PR00452">
    <property type="entry name" value="SH3DOMAIN"/>
</dbReference>
<dbReference type="SMART" id="SM00326">
    <property type="entry name" value="SH3"/>
    <property type="match status" value="1"/>
</dbReference>
<evidence type="ECO:0000256" key="3">
    <source>
        <dbReference type="ARBA" id="ARBA00016255"/>
    </source>
</evidence>
<dbReference type="GO" id="GO:0007232">
    <property type="term" value="P:osmosensory signaling pathway via Sho1 osmosensor"/>
    <property type="evidence" value="ECO:0007669"/>
    <property type="project" value="UniProtKB-ARBA"/>
</dbReference>
<keyword evidence="7 14" id="KW-0812">Transmembrane</keyword>
<feature type="domain" description="SH3" evidence="15">
    <location>
        <begin position="227"/>
        <end position="287"/>
    </location>
</feature>
<evidence type="ECO:0000313" key="16">
    <source>
        <dbReference type="EMBL" id="QBM91079.1"/>
    </source>
</evidence>
<evidence type="ECO:0000256" key="9">
    <source>
        <dbReference type="ARBA" id="ARBA00023016"/>
    </source>
</evidence>
<dbReference type="PROSITE" id="PS50002">
    <property type="entry name" value="SH3"/>
    <property type="match status" value="1"/>
</dbReference>
<evidence type="ECO:0000256" key="1">
    <source>
        <dbReference type="ARBA" id="ARBA00004651"/>
    </source>
</evidence>